<dbReference type="PANTHER" id="PTHR10353">
    <property type="entry name" value="GLYCOSYL HYDROLASE"/>
    <property type="match status" value="1"/>
</dbReference>
<reference evidence="3" key="2">
    <citation type="journal article" date="2020" name="Cell Host Microbe">
        <title>Functional and Genomic Variation between Human-Derived Isolates of Lachnospiraceae Reveals Inter- and Intra-Species Diversity.</title>
        <authorList>
            <person name="Sorbara M.T."/>
            <person name="Littmann E.R."/>
            <person name="Fontana E."/>
            <person name="Moody T.U."/>
            <person name="Kohout C.E."/>
            <person name="Gjonbalaj M."/>
            <person name="Eaton V."/>
            <person name="Seok R."/>
            <person name="Leiner I.M."/>
            <person name="Pamer E.G."/>
        </authorList>
    </citation>
    <scope>NUCLEOTIDE SEQUENCE</scope>
    <source>
        <strain evidence="3">MSK.15.32</strain>
    </source>
</reference>
<reference evidence="4 5" key="1">
    <citation type="journal article" date="2017" name="Genome Med.">
        <title>A novel Ruminococcus gnavus clade enriched in inflammatory bowel disease patients.</title>
        <authorList>
            <person name="Hall A.B."/>
            <person name="Yassour M."/>
            <person name="Sauk J."/>
            <person name="Garner A."/>
            <person name="Jiang X."/>
            <person name="Arthur T."/>
            <person name="Lagoudas G.K."/>
            <person name="Vatanen T."/>
            <person name="Fornelos N."/>
            <person name="Wilson R."/>
            <person name="Bertha M."/>
            <person name="Cohen M."/>
            <person name="Garber J."/>
            <person name="Khalili H."/>
            <person name="Gevers D."/>
            <person name="Ananthakrishnan A.N."/>
            <person name="Kugathasan S."/>
            <person name="Lander E.S."/>
            <person name="Blainey P."/>
            <person name="Vlamakis H."/>
            <person name="Xavier R.J."/>
            <person name="Huttenhower C."/>
        </authorList>
    </citation>
    <scope>NUCLEOTIDE SEQUENCE [LARGE SCALE GENOMIC DNA]</scope>
    <source>
        <strain evidence="4 5">RJX1118</strain>
    </source>
</reference>
<dbReference type="SUPFAM" id="SSF51445">
    <property type="entry name" value="(Trans)glycosidases"/>
    <property type="match status" value="1"/>
</dbReference>
<gene>
    <name evidence="4" type="ORF">CDL18_14050</name>
    <name evidence="3" type="ORF">G4993_15490</name>
</gene>
<dbReference type="EMBL" id="NIHM01000027">
    <property type="protein sequence ID" value="PLT52673.1"/>
    <property type="molecule type" value="Genomic_DNA"/>
</dbReference>
<dbReference type="InterPro" id="IPR033132">
    <property type="entry name" value="GH_1_N_CS"/>
</dbReference>
<dbReference type="InterPro" id="IPR001360">
    <property type="entry name" value="Glyco_hydro_1"/>
</dbReference>
<comment type="similarity">
    <text evidence="2">Belongs to the glycosyl hydrolase 1 family.</text>
</comment>
<dbReference type="PANTHER" id="PTHR10353:SF122">
    <property type="entry name" value="6-PHOSPHO-BETA-GLUCOSIDASE ASCB-RELATED"/>
    <property type="match status" value="1"/>
</dbReference>
<dbReference type="PRINTS" id="PR00131">
    <property type="entry name" value="GLHYDRLASE1"/>
</dbReference>
<evidence type="ECO:0000313" key="4">
    <source>
        <dbReference type="EMBL" id="PLT52673.1"/>
    </source>
</evidence>
<evidence type="ECO:0000256" key="2">
    <source>
        <dbReference type="RuleBase" id="RU003690"/>
    </source>
</evidence>
<dbReference type="GO" id="GO:0008422">
    <property type="term" value="F:beta-glucosidase activity"/>
    <property type="evidence" value="ECO:0007669"/>
    <property type="project" value="TreeGrafter"/>
</dbReference>
<dbReference type="GO" id="GO:0016052">
    <property type="term" value="P:carbohydrate catabolic process"/>
    <property type="evidence" value="ECO:0007669"/>
    <property type="project" value="TreeGrafter"/>
</dbReference>
<reference evidence="3" key="3">
    <citation type="submission" date="2020-02" db="EMBL/GenBank/DDBJ databases">
        <authorList>
            <person name="Littmann E."/>
            <person name="Sorbara M."/>
        </authorList>
    </citation>
    <scope>NUCLEOTIDE SEQUENCE</scope>
    <source>
        <strain evidence="3">MSK.15.32</strain>
    </source>
</reference>
<comment type="caution">
    <text evidence="4">The sequence shown here is derived from an EMBL/GenBank/DDBJ whole genome shotgun (WGS) entry which is preliminary data.</text>
</comment>
<dbReference type="EMBL" id="JAAIRV010000044">
    <property type="protein sequence ID" value="NSI59782.1"/>
    <property type="molecule type" value="Genomic_DNA"/>
</dbReference>
<evidence type="ECO:0000256" key="1">
    <source>
        <dbReference type="ARBA" id="ARBA00023295"/>
    </source>
</evidence>
<proteinExistence type="inferred from homology"/>
<protein>
    <submittedName>
        <fullName evidence="4">6-phospho-beta-glucosidase</fullName>
    </submittedName>
    <submittedName>
        <fullName evidence="3">Family 1 glycosylhydrolase</fullName>
    </submittedName>
</protein>
<dbReference type="InterPro" id="IPR017853">
    <property type="entry name" value="GH"/>
</dbReference>
<dbReference type="Gene3D" id="3.20.20.80">
    <property type="entry name" value="Glycosidases"/>
    <property type="match status" value="1"/>
</dbReference>
<evidence type="ECO:0000313" key="5">
    <source>
        <dbReference type="Proteomes" id="UP000234849"/>
    </source>
</evidence>
<sequence>MGFPEDFLWGGATAANQCEGGWNVEGKGMAVSDFYTAGTVSEPRFTTYITKEGVPGKANMFETIPEGAYRAILDGYYYPYHEGIDFYHRYKEDIALFAEMGFKIFRMSISWARIFPKGIEEKPNQEGINFYRRVFEELKKYHIEPLVTIFHYDLPVYLEEELGGWNNRELIKHYVKYAKVLFKEYRGLVKYWLTFNEINNVAMMKNLLPNYPSSKIQKDFQLLHYEFVASAKAVQVAHEIDPEYVVGCMIAGGPSRYPLTCDPKDVLLNQEMLQENVYYASDVMVRGEYPYFAERVWKKYQIELDITEEDRKDLQKGIVDMVTYSYYCTSCTTTHEVKEKAGGNLDMGAKNPYLQYSDWGWSFDPDGLRYSLNEFYGRYQKPLMIVENGLGAIDILEEDGRIHDAYRIEYIRGHVEAMRKAIEDGVDLRAYTPWGCIDLVSASTGEMKKRYGFIYVDRDNEGNGTMKRYKKDSFYWYKKVIESNGEYLQD</sequence>
<keyword evidence="1" id="KW-0378">Hydrolase</keyword>
<dbReference type="AlphaFoldDB" id="A0A2N5NEP9"/>
<dbReference type="Proteomes" id="UP001296580">
    <property type="component" value="Unassembled WGS sequence"/>
</dbReference>
<dbReference type="Proteomes" id="UP000234849">
    <property type="component" value="Unassembled WGS sequence"/>
</dbReference>
<dbReference type="Pfam" id="PF00232">
    <property type="entry name" value="Glyco_hydro_1"/>
    <property type="match status" value="2"/>
</dbReference>
<keyword evidence="1" id="KW-0326">Glycosidase</keyword>
<dbReference type="RefSeq" id="WP_009244131.1">
    <property type="nucleotide sequence ID" value="NZ_AP031446.1"/>
</dbReference>
<organism evidence="4 5">
    <name type="scientific">Mediterraneibacter gnavus</name>
    <name type="common">Ruminococcus gnavus</name>
    <dbReference type="NCBI Taxonomy" id="33038"/>
    <lineage>
        <taxon>Bacteria</taxon>
        <taxon>Bacillati</taxon>
        <taxon>Bacillota</taxon>
        <taxon>Clostridia</taxon>
        <taxon>Lachnospirales</taxon>
        <taxon>Lachnospiraceae</taxon>
        <taxon>Mediterraneibacter</taxon>
    </lineage>
</organism>
<accession>A0A2N5NEP9</accession>
<dbReference type="PROSITE" id="PS00653">
    <property type="entry name" value="GLYCOSYL_HYDROL_F1_2"/>
    <property type="match status" value="1"/>
</dbReference>
<evidence type="ECO:0000313" key="3">
    <source>
        <dbReference type="EMBL" id="NSI59782.1"/>
    </source>
</evidence>
<dbReference type="GO" id="GO:0005829">
    <property type="term" value="C:cytosol"/>
    <property type="evidence" value="ECO:0007669"/>
    <property type="project" value="TreeGrafter"/>
</dbReference>
<name>A0A2N5NEP9_MEDGN</name>